<proteinExistence type="predicted"/>
<organism evidence="2 3">
    <name type="scientific">Kitasatospora atroaurantiaca</name>
    <dbReference type="NCBI Taxonomy" id="285545"/>
    <lineage>
        <taxon>Bacteria</taxon>
        <taxon>Bacillati</taxon>
        <taxon>Actinomycetota</taxon>
        <taxon>Actinomycetes</taxon>
        <taxon>Kitasatosporales</taxon>
        <taxon>Streptomycetaceae</taxon>
        <taxon>Kitasatospora</taxon>
    </lineage>
</organism>
<dbReference type="Proteomes" id="UP000318416">
    <property type="component" value="Unassembled WGS sequence"/>
</dbReference>
<comment type="caution">
    <text evidence="2">The sequence shown here is derived from an EMBL/GenBank/DDBJ whole genome shotgun (WGS) entry which is preliminary data.</text>
</comment>
<name>A0A561EP94_9ACTN</name>
<evidence type="ECO:0000313" key="2">
    <source>
        <dbReference type="EMBL" id="TWE17430.1"/>
    </source>
</evidence>
<dbReference type="AlphaFoldDB" id="A0A561EP94"/>
<evidence type="ECO:0000256" key="1">
    <source>
        <dbReference type="SAM" id="MobiDB-lite"/>
    </source>
</evidence>
<keyword evidence="3" id="KW-1185">Reference proteome</keyword>
<sequence>MPLGHRRIRLMSWLRGSTPKTFPALFTRRYIPHCTPQKQQCVGTSVCSVWLARQASAGSPPASRKPRVPGGAMSGSTRSVT</sequence>
<accession>A0A561EP94</accession>
<evidence type="ECO:0000313" key="3">
    <source>
        <dbReference type="Proteomes" id="UP000318416"/>
    </source>
</evidence>
<feature type="region of interest" description="Disordered" evidence="1">
    <location>
        <begin position="55"/>
        <end position="81"/>
    </location>
</feature>
<protein>
    <submittedName>
        <fullName evidence="2">Uncharacterized protein</fullName>
    </submittedName>
</protein>
<gene>
    <name evidence="2" type="ORF">FB465_2453</name>
</gene>
<reference evidence="2 3" key="1">
    <citation type="submission" date="2019-06" db="EMBL/GenBank/DDBJ databases">
        <title>Sequencing the genomes of 1000 actinobacteria strains.</title>
        <authorList>
            <person name="Klenk H.-P."/>
        </authorList>
    </citation>
    <scope>NUCLEOTIDE SEQUENCE [LARGE SCALE GENOMIC DNA]</scope>
    <source>
        <strain evidence="2 3">DSM 41649</strain>
    </source>
</reference>
<dbReference type="EMBL" id="VIVR01000001">
    <property type="protein sequence ID" value="TWE17430.1"/>
    <property type="molecule type" value="Genomic_DNA"/>
</dbReference>